<organism evidence="3 4">
    <name type="scientific">Desulfovibrio intestinalis</name>
    <dbReference type="NCBI Taxonomy" id="58621"/>
    <lineage>
        <taxon>Bacteria</taxon>
        <taxon>Pseudomonadati</taxon>
        <taxon>Thermodesulfobacteriota</taxon>
        <taxon>Desulfovibrionia</taxon>
        <taxon>Desulfovibrionales</taxon>
        <taxon>Desulfovibrionaceae</taxon>
        <taxon>Desulfovibrio</taxon>
    </lineage>
</organism>
<accession>A0A7W8FEK4</accession>
<keyword evidence="1" id="KW-0802">TPR repeat</keyword>
<protein>
    <submittedName>
        <fullName evidence="3">Tetratricopeptide (TPR) repeat protein</fullName>
    </submittedName>
</protein>
<dbReference type="SMART" id="SM00028">
    <property type="entry name" value="TPR"/>
    <property type="match status" value="3"/>
</dbReference>
<keyword evidence="4" id="KW-1185">Reference proteome</keyword>
<dbReference type="Pfam" id="PF13181">
    <property type="entry name" value="TPR_8"/>
    <property type="match status" value="3"/>
</dbReference>
<name>A0A7W8FEK4_9BACT</name>
<dbReference type="InterPro" id="IPR011990">
    <property type="entry name" value="TPR-like_helical_dom_sf"/>
</dbReference>
<feature type="repeat" description="TPR" evidence="1">
    <location>
        <begin position="182"/>
        <end position="215"/>
    </location>
</feature>
<reference evidence="3 4" key="1">
    <citation type="submission" date="2020-08" db="EMBL/GenBank/DDBJ databases">
        <title>Genomic Encyclopedia of Type Strains, Phase IV (KMG-IV): sequencing the most valuable type-strain genomes for metagenomic binning, comparative biology and taxonomic classification.</title>
        <authorList>
            <person name="Goeker M."/>
        </authorList>
    </citation>
    <scope>NUCLEOTIDE SEQUENCE [LARGE SCALE GENOMIC DNA]</scope>
    <source>
        <strain evidence="3 4">DSM 11275</strain>
    </source>
</reference>
<dbReference type="GO" id="GO:0000030">
    <property type="term" value="F:mannosyltransferase activity"/>
    <property type="evidence" value="ECO:0007669"/>
    <property type="project" value="TreeGrafter"/>
</dbReference>
<dbReference type="AlphaFoldDB" id="A0A7W8FEK4"/>
<dbReference type="Gene3D" id="1.25.40.10">
    <property type="entry name" value="Tetratricopeptide repeat domain"/>
    <property type="match status" value="1"/>
</dbReference>
<dbReference type="PANTHER" id="PTHR44395">
    <property type="match status" value="1"/>
</dbReference>
<dbReference type="InterPro" id="IPR019734">
    <property type="entry name" value="TPR_rpt"/>
</dbReference>
<evidence type="ECO:0000313" key="4">
    <source>
        <dbReference type="Proteomes" id="UP000539075"/>
    </source>
</evidence>
<dbReference type="Proteomes" id="UP000539075">
    <property type="component" value="Unassembled WGS sequence"/>
</dbReference>
<feature type="region of interest" description="Disordered" evidence="2">
    <location>
        <begin position="1"/>
        <end position="26"/>
    </location>
</feature>
<evidence type="ECO:0000256" key="1">
    <source>
        <dbReference type="PROSITE-ProRule" id="PRU00339"/>
    </source>
</evidence>
<dbReference type="GO" id="GO:0035269">
    <property type="term" value="P:protein O-linked glycosylation via mannose"/>
    <property type="evidence" value="ECO:0007669"/>
    <property type="project" value="TreeGrafter"/>
</dbReference>
<dbReference type="EMBL" id="JACHGO010000002">
    <property type="protein sequence ID" value="MBB5142878.1"/>
    <property type="molecule type" value="Genomic_DNA"/>
</dbReference>
<dbReference type="RefSeq" id="WP_183718239.1">
    <property type="nucleotide sequence ID" value="NZ_JACHGO010000002.1"/>
</dbReference>
<sequence>MAGQEIIKNTQTASKPDSGAAPGNKKTEVRGVFSTQEIRRVGTGTTTRKTVQKAFWFIEQHGNVFECQPLNTNYVPSGPKRKITMDELIAKFAPEPEFYLNSVYPKMQEMQRAVDSGDEHREKGESFTAEFEYSRALKIDEDNVRANFGIGLTYLERGDANKAQDIFERLVKLDGAFEAEHKHLFNDFGISLRKNKMLEQSLEYYRRALELTENDENLYMNLARVLLETRDISGCVDNLLKALEIAPRHEASLKFLAWLIQNKLVPADKIDGVRAALQAVAQGAGSTS</sequence>
<dbReference type="SUPFAM" id="SSF48452">
    <property type="entry name" value="TPR-like"/>
    <property type="match status" value="1"/>
</dbReference>
<evidence type="ECO:0000256" key="2">
    <source>
        <dbReference type="SAM" id="MobiDB-lite"/>
    </source>
</evidence>
<comment type="caution">
    <text evidence="3">The sequence shown here is derived from an EMBL/GenBank/DDBJ whole genome shotgun (WGS) entry which is preliminary data.</text>
</comment>
<gene>
    <name evidence="3" type="ORF">HNQ38_000957</name>
</gene>
<feature type="repeat" description="TPR" evidence="1">
    <location>
        <begin position="144"/>
        <end position="177"/>
    </location>
</feature>
<dbReference type="PANTHER" id="PTHR44395:SF1">
    <property type="entry name" value="PROTEIN O-MANNOSYL-TRANSFERASE TMTC3"/>
    <property type="match status" value="1"/>
</dbReference>
<evidence type="ECO:0000313" key="3">
    <source>
        <dbReference type="EMBL" id="MBB5142878.1"/>
    </source>
</evidence>
<proteinExistence type="predicted"/>
<dbReference type="PROSITE" id="PS50005">
    <property type="entry name" value="TPR"/>
    <property type="match status" value="2"/>
</dbReference>